<dbReference type="eggNOG" id="COG0702">
    <property type="taxonomic scope" value="Bacteria"/>
</dbReference>
<sequence>MLTPILVGPLSRYGAVPADTVADAIVTLIGQAAPGCNVHENNNLRRLAAPAR</sequence>
<gene>
    <name evidence="1" type="ordered locus">Bind_0044</name>
</gene>
<organism evidence="1 2">
    <name type="scientific">Beijerinckia indica subsp. indica (strain ATCC 9039 / DSM 1715 / NCIMB 8712)</name>
    <dbReference type="NCBI Taxonomy" id="395963"/>
    <lineage>
        <taxon>Bacteria</taxon>
        <taxon>Pseudomonadati</taxon>
        <taxon>Pseudomonadota</taxon>
        <taxon>Alphaproteobacteria</taxon>
        <taxon>Hyphomicrobiales</taxon>
        <taxon>Beijerinckiaceae</taxon>
        <taxon>Beijerinckia</taxon>
    </lineage>
</organism>
<name>B2IB03_BEII9</name>
<dbReference type="Proteomes" id="UP000001695">
    <property type="component" value="Chromosome"/>
</dbReference>
<dbReference type="RefSeq" id="WP_012383061.1">
    <property type="nucleotide sequence ID" value="NC_010581.1"/>
</dbReference>
<evidence type="ECO:0000313" key="2">
    <source>
        <dbReference type="Proteomes" id="UP000001695"/>
    </source>
</evidence>
<dbReference type="STRING" id="395963.Bind_0044"/>
<keyword evidence="2" id="KW-1185">Reference proteome</keyword>
<proteinExistence type="predicted"/>
<accession>B2IB03</accession>
<protein>
    <submittedName>
        <fullName evidence="1">Uncharacterized protein</fullName>
    </submittedName>
</protein>
<evidence type="ECO:0000313" key="1">
    <source>
        <dbReference type="EMBL" id="ACB93703.1"/>
    </source>
</evidence>
<dbReference type="EMBL" id="CP001016">
    <property type="protein sequence ID" value="ACB93703.1"/>
    <property type="molecule type" value="Genomic_DNA"/>
</dbReference>
<dbReference type="HOGENOM" id="CLU_3077187_0_0_5"/>
<dbReference type="AlphaFoldDB" id="B2IB03"/>
<reference evidence="1 2" key="2">
    <citation type="journal article" date="2010" name="J. Bacteriol.">
        <title>Complete genome sequence of Beijerinckia indica subsp. indica.</title>
        <authorList>
            <person name="Tamas I."/>
            <person name="Dedysh S.N."/>
            <person name="Liesack W."/>
            <person name="Stott M.B."/>
            <person name="Alam M."/>
            <person name="Murrell J.C."/>
            <person name="Dunfield P.F."/>
        </authorList>
    </citation>
    <scope>NUCLEOTIDE SEQUENCE [LARGE SCALE GENOMIC DNA]</scope>
    <source>
        <strain evidence="2">ATCC 9039 / DSM 1715 / NCIMB 8712</strain>
    </source>
</reference>
<dbReference type="KEGG" id="bid:Bind_0044"/>
<reference evidence="2" key="1">
    <citation type="submission" date="2008-03" db="EMBL/GenBank/DDBJ databases">
        <title>Complete sequence of chromosome of Beijerinckia indica subsp. indica ATCC 9039.</title>
        <authorList>
            <consortium name="US DOE Joint Genome Institute"/>
            <person name="Copeland A."/>
            <person name="Lucas S."/>
            <person name="Lapidus A."/>
            <person name="Glavina del Rio T."/>
            <person name="Dalin E."/>
            <person name="Tice H."/>
            <person name="Bruce D."/>
            <person name="Goodwin L."/>
            <person name="Pitluck S."/>
            <person name="LaButti K."/>
            <person name="Schmutz J."/>
            <person name="Larimer F."/>
            <person name="Land M."/>
            <person name="Hauser L."/>
            <person name="Kyrpides N."/>
            <person name="Mikhailova N."/>
            <person name="Dunfield P.F."/>
            <person name="Dedysh S.N."/>
            <person name="Liesack W."/>
            <person name="Saw J.H."/>
            <person name="Alam M."/>
            <person name="Chen Y."/>
            <person name="Murrell J.C."/>
            <person name="Richardson P."/>
        </authorList>
    </citation>
    <scope>NUCLEOTIDE SEQUENCE [LARGE SCALE GENOMIC DNA]</scope>
    <source>
        <strain evidence="2">ATCC 9039 / DSM 1715 / NCIMB 8712</strain>
    </source>
</reference>